<dbReference type="PANTHER" id="PTHR48051">
    <property type="match status" value="1"/>
</dbReference>
<gene>
    <name evidence="5" type="ORF">C1SCF055_LOCUS10627</name>
</gene>
<dbReference type="SMART" id="SM00369">
    <property type="entry name" value="LRR_TYP"/>
    <property type="match status" value="7"/>
</dbReference>
<dbReference type="Gene3D" id="3.80.10.10">
    <property type="entry name" value="Ribonuclease Inhibitor"/>
    <property type="match status" value="2"/>
</dbReference>
<dbReference type="InterPro" id="IPR001611">
    <property type="entry name" value="Leu-rich_rpt"/>
</dbReference>
<dbReference type="InterPro" id="IPR001478">
    <property type="entry name" value="PDZ"/>
</dbReference>
<keyword evidence="1" id="KW-0433">Leucine-rich repeat</keyword>
<sequence length="3457" mass="385785">MFGGSDGLAEVMAEINGSSMSGDTELGKLKQLRTGPLQLYVRKSFMSNAYTSIKLKEFISVVVKPCLQVNVSAVPEHMADVMARFTAIVRGGEASEQDACNLKMAASCLSGELESHPLIQGLVLQCHRMLHKKTLGVGMQGPRQDCTELEHSLISDAGMSLAMATGNSVLAREFGLSSALCRISLDELDKNALPNSALALLWPEQLKENFVIADQRFVRPENTPKRRLCLAFDATYLTSTLSQMQLRGRRGMVGGMWYPDADAEVENAFVPLDGDDIDISKVRKASTVLESILWDPCAQKKLPLSICSMPIEHNFGGAQASLRGNLYMLSTIGKLLSLSQGVVKAVIFDGHGTHLQCRKLLHGLSDLDRETVRGLPFFASLKYAPLPGCCLPRLPISITYVNNEVIWGIPGICHAVKNSGGQACSWIRCLYYGRYWNDLTMAREHGMPPSVLARDSPMSDRFQALLSCPFYLDCSLASMHVPWALRGALLHNLIVALNMAPLLHRDQNLDLATRCEWALCGFLAIDVFKLLAEETCTKMALPKGSCFMASQTSTNLQACSLAAVVVCLTRDATFDPWMHGNARLSEIPIEQWFSFVRGQSPNSQVSARGYFQASARVTLKHGQKLTKQVAELHRGEEPLSEEQFKACSKKALTAVLRLASLASDTKTSVLEAAYRKACASTPSERFLFADEELEDDEFSDSENAPDIENEAEQFLQQLQTETVFNDPNVETEVPDEEKIVDMELAKVPDQQQMRRLLEKPEALVSHEEASAPPQQSTGSGEFMPWSLGDALDLQGDTFNGLFRFAVRLRSARGGCDTNWVRHGRNLRRASTSLNWHQFNEKRIADMEKEKQSAEYRSRTTRLAKWRELAQQAQKDLEIGESAPQRIMPGHVVLFQLPNRDLHGGVELGLILSVWKGIKNPRLHAGETAVNSVMAFRCVCLSMIDQDHASEWQCGATSTAWTVRLESLICILDVETCEQPETGDGQMKIVLTAESADVLARVEGMRRWAVAPTMTRGAKKAALLANQNAKPNKGKGSGKGMKVSEKSTDETEKKEPKDEKKKEKKSKSAKVLKLDVQEISQQSFRRQTAGRENIGFMMKKIHELDTQVFAKAPAFDPFGVCRLKFEGSEEFRVYEIMENAPKAIEFLYRHFKTPSAYGKMVYQHLTSIYTSLEKEPPYRKGWLRLIKDICDYIKVNKGKKEVEEDEGKLEKERRLAANVVSYKKSGILPESVCGFQDSSWAEKWWEQCPVTRLDVSLNTLEALPPSVANLVDCEAFVAYSNELREVPQELFSLPLKQLNLRSNNLMALPSEVGCAASLVELVLSENQLSALPSEIQQLEQLEILDLAKNQLQDLPWTAWKGRKLKRLDVSQNRLTSLPECLHACEQLRELLAAKNQLRTLDFCDHGSLVSLDLSDNKLGSLILGTLPSLDSLNLSNNSLEHLELRMVPQLSVLMAESNKLTIFPEGILKAAGLSTLDLSNNDLTHVPPELGKERKGKARKGKEGKGRERKGKEGKGRERKGKEKLEEEAEEEEKAEDEEDEEEEEDEDEEAAPKEAATNGVDGEGSAATKIQAAVRGGLQRQALALQCAKLEDKSQMPYTVLVPAMVSKLGFKTKAFPPRQRIPVMTVDPKGWAFKMQIQKGDELIKVQRKVLQLMKPSEFTHVVLNQRPLSLTFLRADSKDDDMTYSLTLPKGILSPGFQLEAQPPQSKLFVASVVPDSWAASNGVEVNHRLIKMDGYNAARMSSEEFGRMLKLRPLRLEFGHGFHLVTSADASVKHLGFRLYNTQDCPMHDGEQCQSQSLTKMSGHHQNTATPVLPEAATPADAAVALSTDCPMHDGEQCQSQSLTEMSGHHQNTATPVLPEAATPADAAVALSTDLSALWHGNLTTQHTDTAVYITPDANAGSVTLDHNMLVTMMDNQLTVFAFEGTDLKSFCKDRCDRQVLYDQYGRIAKDQKFHDELLITPFPQKHCQSCKDALTLLAACHNCVITMQYVQPIDTIVVSFSGEQESRKIMAELYAGAIHQDTLDDLNRTCYVTHDPVMPTTQVHFAPADTGLPVPPAVFPRVLAIALTRRMMDTLMTTDGMLMQLKWESRPLWFGRIDQYATAEVVNAILQQSMAPMCKLKETRLVHRGKQFASGFFHTCKQENAEDIIYTFLIALEMSGGAGPAATKTQLRQQVRNGVAAWLLESGIELTWTHDNIEKILDDVGIKKLVPIVAQPASQRRDSQLHQALIDASIQLPKTQPKVNNSPQILKAKSKRRALPSLDPSDFKVDCTYLLHEDGQPTTQISEFRANKQGVYMTDPAGALPWLRENQQLSTDELGMLVLGPLPTDTSLPTQEIVIPCYNSDANQVLLQLTLVQFGSKHLKMKDWDKTPMKAATSKVISITLWRQDWSSEEWEAALQHTTQFVKDVMVTEGLQTAITSCWGRSLRKGRQPATNKDATSIQIHAAIADDQFLPVLKLSGHNKLWMAPKGADGKLTDDFKVLWMDNACDIQKASALTAKLNGVAGQQTAAHYCGSKKIGTPFNTSCSNELRMDSHSQMHQLWYAFLQMGAMPTRTWTSPLATSQSGSHNAGYGAQVQLEKAILSKQPISGITLDLMKCFNCIRQEAGRRALLALGLPKEHVHQWYHSIQKLQRYWEIDSSSHGPVLATCGFPEGDSHSVLVMLAIALTWNASLQALLLPTLQSTSYADNWSWSTTHPQHHGAIATRTLEFTALCGLRIDWNKTWLWATENAVAAEAQDVLHEALPNEAIQRLHHVRDLGFELQYSGPHRLGHRKTRIDKGIQRLEKLQIMTYELDVKEKMLFSSIYPAAFYGSELFPVAEDVLSKIRSLAADALFGKSPSMSPGIALFLTKPAILDPAFYVMALAFRTAMQWVALQTPAMQTSFFTTAAQFQGSTAQVKGPATALKRYLTKLSWTMDSAGNVHADALVSVNLATDSFHRVYKFLELAWQQDLIKNLTSRYSLFSMPDIARDDTLLVLKKISTKERKQLTREIAGAFQLETQKAHWAEGASGLCKFCQQPDSHAHRLLHCPTFEDTRSMHATALRQMEDEGAEFDKLPAITVHPMAAMHRALHFQQPPPVIAQEFTQFADCILRMDREYHMYIDGSCVFPSSPTTRYAAFAGVMDMARDDDHRRSLAEQFKVRGIVPPTLRPCFAGRVIGEQTINRAELSALIQAAMFSRAILHTDSQYACNMAQEVAQHKPIGPQCANRDLLTALRAAHIDPARVRKIRAHQDLAGITDLLQLYHALGNTIVDETAKRACQDLAKPWQAELQAFHNQIQYERDLLHDVYLLYLELSTARSVAEKQLTRQEDTTLPPAAKVPDDKIMLAVANWQPDDVFAMQKPATMEWTPFFSWGSDLAMKIVAWMEQIRWVSEGQGPLEKVENNEAHLEDMKLSQSENGITKVYPPKWRSFKDTVLTFRCCWGWALKTRKGAARFRSVKYYNLPRYNPIYH</sequence>
<feature type="region of interest" description="Disordered" evidence="3">
    <location>
        <begin position="1023"/>
        <end position="1066"/>
    </location>
</feature>
<feature type="region of interest" description="Disordered" evidence="3">
    <location>
        <begin position="1477"/>
        <end position="1565"/>
    </location>
</feature>
<dbReference type="GO" id="GO:0004523">
    <property type="term" value="F:RNA-DNA hybrid ribonuclease activity"/>
    <property type="evidence" value="ECO:0007669"/>
    <property type="project" value="InterPro"/>
</dbReference>
<dbReference type="SMART" id="SM00228">
    <property type="entry name" value="PDZ"/>
    <property type="match status" value="2"/>
</dbReference>
<dbReference type="InterPro" id="IPR036034">
    <property type="entry name" value="PDZ_sf"/>
</dbReference>
<evidence type="ECO:0000256" key="2">
    <source>
        <dbReference type="ARBA" id="ARBA00022737"/>
    </source>
</evidence>
<evidence type="ECO:0000313" key="5">
    <source>
        <dbReference type="EMBL" id="CAI3982975.1"/>
    </source>
</evidence>
<name>A0A9P1C284_9DINO</name>
<dbReference type="InterPro" id="IPR003591">
    <property type="entry name" value="Leu-rich_rpt_typical-subtyp"/>
</dbReference>
<reference evidence="6" key="2">
    <citation type="submission" date="2024-04" db="EMBL/GenBank/DDBJ databases">
        <authorList>
            <person name="Chen Y."/>
            <person name="Shah S."/>
            <person name="Dougan E. K."/>
            <person name="Thang M."/>
            <person name="Chan C."/>
        </authorList>
    </citation>
    <scope>NUCLEOTIDE SEQUENCE [LARGE SCALE GENOMIC DNA]</scope>
</reference>
<dbReference type="SUPFAM" id="SSF52058">
    <property type="entry name" value="L domain-like"/>
    <property type="match status" value="1"/>
</dbReference>
<dbReference type="InterPro" id="IPR036397">
    <property type="entry name" value="RNaseH_sf"/>
</dbReference>
<feature type="domain" description="RNase H type-1" evidence="4">
    <location>
        <begin position="3099"/>
        <end position="3266"/>
    </location>
</feature>
<comment type="caution">
    <text evidence="5">The sequence shown here is derived from an EMBL/GenBank/DDBJ whole genome shotgun (WGS) entry which is preliminary data.</text>
</comment>
<dbReference type="PROSITE" id="PS51450">
    <property type="entry name" value="LRR"/>
    <property type="match status" value="2"/>
</dbReference>
<feature type="compositionally biased region" description="Basic and acidic residues" evidence="3">
    <location>
        <begin position="1500"/>
        <end position="1524"/>
    </location>
</feature>
<dbReference type="SUPFAM" id="SSF50156">
    <property type="entry name" value="PDZ domain-like"/>
    <property type="match status" value="2"/>
</dbReference>
<evidence type="ECO:0000313" key="7">
    <source>
        <dbReference type="EMBL" id="CAL4770287.1"/>
    </source>
</evidence>
<dbReference type="PANTHER" id="PTHR48051:SF54">
    <property type="entry name" value="LEUCINE-RICH REPEAT-CONTAINING PROTEIN"/>
    <property type="match status" value="1"/>
</dbReference>
<dbReference type="InterPro" id="IPR032675">
    <property type="entry name" value="LRR_dom_sf"/>
</dbReference>
<dbReference type="InterPro" id="IPR050216">
    <property type="entry name" value="LRR_domain-containing"/>
</dbReference>
<evidence type="ECO:0000313" key="8">
    <source>
        <dbReference type="Proteomes" id="UP001152797"/>
    </source>
</evidence>
<dbReference type="Gene3D" id="3.30.420.10">
    <property type="entry name" value="Ribonuclease H-like superfamily/Ribonuclease H"/>
    <property type="match status" value="1"/>
</dbReference>
<feature type="compositionally biased region" description="Acidic residues" evidence="3">
    <location>
        <begin position="1525"/>
        <end position="1549"/>
    </location>
</feature>
<dbReference type="SUPFAM" id="SSF53098">
    <property type="entry name" value="Ribonuclease H-like"/>
    <property type="match status" value="1"/>
</dbReference>
<accession>A0A9P1C284</accession>
<dbReference type="EMBL" id="CAMXCT030000764">
    <property type="protein sequence ID" value="CAL4770287.1"/>
    <property type="molecule type" value="Genomic_DNA"/>
</dbReference>
<dbReference type="Proteomes" id="UP001152797">
    <property type="component" value="Unassembled WGS sequence"/>
</dbReference>
<keyword evidence="8" id="KW-1185">Reference proteome</keyword>
<dbReference type="PROSITE" id="PS50879">
    <property type="entry name" value="RNASE_H_1"/>
    <property type="match status" value="1"/>
</dbReference>
<dbReference type="GO" id="GO:0005737">
    <property type="term" value="C:cytoplasm"/>
    <property type="evidence" value="ECO:0007669"/>
    <property type="project" value="TreeGrafter"/>
</dbReference>
<dbReference type="PROSITE" id="PS50096">
    <property type="entry name" value="IQ"/>
    <property type="match status" value="1"/>
</dbReference>
<dbReference type="InterPro" id="IPR002156">
    <property type="entry name" value="RNaseH_domain"/>
</dbReference>
<evidence type="ECO:0000259" key="4">
    <source>
        <dbReference type="PROSITE" id="PS50879"/>
    </source>
</evidence>
<organism evidence="5">
    <name type="scientific">Cladocopium goreaui</name>
    <dbReference type="NCBI Taxonomy" id="2562237"/>
    <lineage>
        <taxon>Eukaryota</taxon>
        <taxon>Sar</taxon>
        <taxon>Alveolata</taxon>
        <taxon>Dinophyceae</taxon>
        <taxon>Suessiales</taxon>
        <taxon>Symbiodiniaceae</taxon>
        <taxon>Cladocopium</taxon>
    </lineage>
</organism>
<dbReference type="GO" id="GO:0003676">
    <property type="term" value="F:nucleic acid binding"/>
    <property type="evidence" value="ECO:0007669"/>
    <property type="project" value="InterPro"/>
</dbReference>
<dbReference type="SMART" id="SM00364">
    <property type="entry name" value="LRR_BAC"/>
    <property type="match status" value="7"/>
</dbReference>
<dbReference type="Pfam" id="PF00075">
    <property type="entry name" value="RNase_H"/>
    <property type="match status" value="1"/>
</dbReference>
<dbReference type="Pfam" id="PF13855">
    <property type="entry name" value="LRR_8"/>
    <property type="match status" value="1"/>
</dbReference>
<evidence type="ECO:0000313" key="6">
    <source>
        <dbReference type="EMBL" id="CAL1136350.1"/>
    </source>
</evidence>
<reference evidence="5" key="1">
    <citation type="submission" date="2022-10" db="EMBL/GenBank/DDBJ databases">
        <authorList>
            <person name="Chen Y."/>
            <person name="Dougan E. K."/>
            <person name="Chan C."/>
            <person name="Rhodes N."/>
            <person name="Thang M."/>
        </authorList>
    </citation>
    <scope>NUCLEOTIDE SEQUENCE</scope>
</reference>
<protein>
    <submittedName>
        <fullName evidence="7">Iron-binding zinc finger CDGSH type domain-containing protein</fullName>
    </submittedName>
</protein>
<evidence type="ECO:0000256" key="3">
    <source>
        <dbReference type="SAM" id="MobiDB-lite"/>
    </source>
</evidence>
<feature type="compositionally biased region" description="Basic and acidic residues" evidence="3">
    <location>
        <begin position="1041"/>
        <end position="1060"/>
    </location>
</feature>
<dbReference type="Gene3D" id="2.30.42.10">
    <property type="match status" value="1"/>
</dbReference>
<proteinExistence type="predicted"/>
<keyword evidence="2" id="KW-0677">Repeat</keyword>
<dbReference type="EMBL" id="CAMXCT010000764">
    <property type="protein sequence ID" value="CAI3982975.1"/>
    <property type="molecule type" value="Genomic_DNA"/>
</dbReference>
<dbReference type="InterPro" id="IPR012337">
    <property type="entry name" value="RNaseH-like_sf"/>
</dbReference>
<dbReference type="OrthoDB" id="412663at2759"/>
<evidence type="ECO:0000256" key="1">
    <source>
        <dbReference type="ARBA" id="ARBA00022614"/>
    </source>
</evidence>
<dbReference type="EMBL" id="CAMXCT020000764">
    <property type="protein sequence ID" value="CAL1136350.1"/>
    <property type="molecule type" value="Genomic_DNA"/>
</dbReference>